<reference evidence="2 3" key="1">
    <citation type="submission" date="2019-01" db="EMBL/GenBank/DDBJ databases">
        <authorList>
            <person name="Ferrante I. M."/>
        </authorList>
    </citation>
    <scope>NUCLEOTIDE SEQUENCE [LARGE SCALE GENOMIC DNA]</scope>
    <source>
        <strain evidence="2 3">B856</strain>
    </source>
</reference>
<gene>
    <name evidence="2" type="ORF">PSNMU_V1.4_AUG-EV-PASAV3_0116800</name>
</gene>
<organism evidence="2 3">
    <name type="scientific">Pseudo-nitzschia multistriata</name>
    <dbReference type="NCBI Taxonomy" id="183589"/>
    <lineage>
        <taxon>Eukaryota</taxon>
        <taxon>Sar</taxon>
        <taxon>Stramenopiles</taxon>
        <taxon>Ochrophyta</taxon>
        <taxon>Bacillariophyta</taxon>
        <taxon>Bacillariophyceae</taxon>
        <taxon>Bacillariophycidae</taxon>
        <taxon>Bacillariales</taxon>
        <taxon>Bacillariaceae</taxon>
        <taxon>Pseudo-nitzschia</taxon>
    </lineage>
</organism>
<feature type="region of interest" description="Disordered" evidence="1">
    <location>
        <begin position="1"/>
        <end position="134"/>
    </location>
</feature>
<proteinExistence type="predicted"/>
<feature type="compositionally biased region" description="Acidic residues" evidence="1">
    <location>
        <begin position="54"/>
        <end position="70"/>
    </location>
</feature>
<keyword evidence="3" id="KW-1185">Reference proteome</keyword>
<name>A0A448ZR83_9STRA</name>
<evidence type="ECO:0000313" key="2">
    <source>
        <dbReference type="EMBL" id="VEU44565.1"/>
    </source>
</evidence>
<evidence type="ECO:0000256" key="1">
    <source>
        <dbReference type="SAM" id="MobiDB-lite"/>
    </source>
</evidence>
<accession>A0A448ZR83</accession>
<dbReference type="AlphaFoldDB" id="A0A448ZR83"/>
<protein>
    <submittedName>
        <fullName evidence="2">Uncharacterized protein</fullName>
    </submittedName>
</protein>
<feature type="compositionally biased region" description="Acidic residues" evidence="1">
    <location>
        <begin position="100"/>
        <end position="110"/>
    </location>
</feature>
<evidence type="ECO:0000313" key="3">
    <source>
        <dbReference type="Proteomes" id="UP000291116"/>
    </source>
</evidence>
<dbReference type="Proteomes" id="UP000291116">
    <property type="component" value="Unassembled WGS sequence"/>
</dbReference>
<sequence length="221" mass="23933">MERENAEKQAIVDGLENQISDDAEKGRPAPGTAFHREAILEDEENNHAVGSGVGDDELEISEETLVDEVVVDSMSGEETTLHDTTLTDEEKSSGSQTETNLDEAQDDDFVDTQTVTDATPDAGTQIEAPNNSAGKEDLTMTNLAIESLRVLVKNAKDDVRRIINLAIPVLQPLLNAGDVAWQQMKSLFLRAREAYEAYQATNTAPIEGSEVADTCDDSIPA</sequence>
<dbReference type="EMBL" id="CAACVS010000650">
    <property type="protein sequence ID" value="VEU44565.1"/>
    <property type="molecule type" value="Genomic_DNA"/>
</dbReference>
<dbReference type="OrthoDB" id="49425at2759"/>